<dbReference type="AlphaFoldDB" id="A0A6M1RJY5"/>
<reference evidence="4 5" key="1">
    <citation type="submission" date="2020-02" db="EMBL/GenBank/DDBJ databases">
        <title>Draft genome sequence of Limisphaera ngatamarikiensis NGM72.4T, a thermophilic Verrucomicrobia grouped in subdivision 3.</title>
        <authorList>
            <person name="Carere C.R."/>
            <person name="Steen J."/>
            <person name="Hugenholtz P."/>
            <person name="Stott M.B."/>
        </authorList>
    </citation>
    <scope>NUCLEOTIDE SEQUENCE [LARGE SCALE GENOMIC DNA]</scope>
    <source>
        <strain evidence="4 5">NGM72.4</strain>
    </source>
</reference>
<dbReference type="InterPro" id="IPR036291">
    <property type="entry name" value="NAD(P)-bd_dom_sf"/>
</dbReference>
<evidence type="ECO:0000256" key="1">
    <source>
        <dbReference type="ARBA" id="ARBA00023002"/>
    </source>
</evidence>
<feature type="domain" description="Gfo/Idh/MocA-like oxidoreductase N-terminal" evidence="2">
    <location>
        <begin position="11"/>
        <end position="139"/>
    </location>
</feature>
<dbReference type="SUPFAM" id="SSF55347">
    <property type="entry name" value="Glyceraldehyde-3-phosphate dehydrogenase-like, C-terminal domain"/>
    <property type="match status" value="1"/>
</dbReference>
<dbReference type="InterPro" id="IPR055170">
    <property type="entry name" value="GFO_IDH_MocA-like_dom"/>
</dbReference>
<dbReference type="GO" id="GO:0016491">
    <property type="term" value="F:oxidoreductase activity"/>
    <property type="evidence" value="ECO:0007669"/>
    <property type="project" value="UniProtKB-KW"/>
</dbReference>
<dbReference type="InterPro" id="IPR000683">
    <property type="entry name" value="Gfo/Idh/MocA-like_OxRdtase_N"/>
</dbReference>
<dbReference type="PANTHER" id="PTHR43818">
    <property type="entry name" value="BCDNA.GH03377"/>
    <property type="match status" value="1"/>
</dbReference>
<protein>
    <submittedName>
        <fullName evidence="4">Gfo/Idh/MocA family oxidoreductase</fullName>
    </submittedName>
</protein>
<dbReference type="Gene3D" id="3.30.360.10">
    <property type="entry name" value="Dihydrodipicolinate Reductase, domain 2"/>
    <property type="match status" value="1"/>
</dbReference>
<dbReference type="Pfam" id="PF01408">
    <property type="entry name" value="GFO_IDH_MocA"/>
    <property type="match status" value="1"/>
</dbReference>
<feature type="domain" description="GFO/IDH/MocA-like oxidoreductase" evidence="3">
    <location>
        <begin position="156"/>
        <end position="270"/>
    </location>
</feature>
<dbReference type="Proteomes" id="UP000477311">
    <property type="component" value="Unassembled WGS sequence"/>
</dbReference>
<evidence type="ECO:0000259" key="2">
    <source>
        <dbReference type="Pfam" id="PF01408"/>
    </source>
</evidence>
<dbReference type="PANTHER" id="PTHR43818:SF11">
    <property type="entry name" value="BCDNA.GH03377"/>
    <property type="match status" value="1"/>
</dbReference>
<accession>A0A6M1RJY5</accession>
<evidence type="ECO:0000313" key="4">
    <source>
        <dbReference type="EMBL" id="NGO37953.1"/>
    </source>
</evidence>
<gene>
    <name evidence="4" type="ORF">G4L39_00845</name>
</gene>
<keyword evidence="1" id="KW-0560">Oxidoreductase</keyword>
<sequence>MSTRSLVRRPVRVGVVGLGFMGLTHLRAYARIPGVVITAVSDPAKRPVHGVVPGVSGNLSAADAWRLPEGTRFHEEAEALLADPEVDLVDLCVPTPLHVPLSLAALAAGKHVLCEKPLARTVSDARRLVEAVERARTFFMPAMCMRFWPGWDWLVERIRRGTFGRVLAARFRRVSTPPGWSRSTYFRGDVSGGALLDLHIHDTDFVQHCFGSPRAVFARGLSRLSGAVDHVVTQYVFDGDLVVSAEGSWIMAGDYPFQMTYTVNFERATAEFDLARGREALRLYRDGRPAATVPLPETDGYVEELRYFVRCIRRGQPPQRVTAADALRAVEICAAEERSVRTGRVVPLR</sequence>
<dbReference type="EMBL" id="JAAKYA010000006">
    <property type="protein sequence ID" value="NGO37953.1"/>
    <property type="molecule type" value="Genomic_DNA"/>
</dbReference>
<name>A0A6M1RJY5_9BACT</name>
<dbReference type="SUPFAM" id="SSF51735">
    <property type="entry name" value="NAD(P)-binding Rossmann-fold domains"/>
    <property type="match status" value="1"/>
</dbReference>
<comment type="caution">
    <text evidence="4">The sequence shown here is derived from an EMBL/GenBank/DDBJ whole genome shotgun (WGS) entry which is preliminary data.</text>
</comment>
<dbReference type="Pfam" id="PF22725">
    <property type="entry name" value="GFO_IDH_MocA_C3"/>
    <property type="match status" value="1"/>
</dbReference>
<dbReference type="GO" id="GO:0000166">
    <property type="term" value="F:nucleotide binding"/>
    <property type="evidence" value="ECO:0007669"/>
    <property type="project" value="InterPro"/>
</dbReference>
<evidence type="ECO:0000259" key="3">
    <source>
        <dbReference type="Pfam" id="PF22725"/>
    </source>
</evidence>
<dbReference type="Gene3D" id="3.40.50.720">
    <property type="entry name" value="NAD(P)-binding Rossmann-like Domain"/>
    <property type="match status" value="1"/>
</dbReference>
<dbReference type="RefSeq" id="WP_165105206.1">
    <property type="nucleotide sequence ID" value="NZ_JAAKYA010000006.1"/>
</dbReference>
<proteinExistence type="predicted"/>
<dbReference type="InterPro" id="IPR050463">
    <property type="entry name" value="Gfo/Idh/MocA_oxidrdct_glycsds"/>
</dbReference>
<evidence type="ECO:0000313" key="5">
    <source>
        <dbReference type="Proteomes" id="UP000477311"/>
    </source>
</evidence>
<organism evidence="4 5">
    <name type="scientific">Limisphaera ngatamarikiensis</name>
    <dbReference type="NCBI Taxonomy" id="1324935"/>
    <lineage>
        <taxon>Bacteria</taxon>
        <taxon>Pseudomonadati</taxon>
        <taxon>Verrucomicrobiota</taxon>
        <taxon>Verrucomicrobiia</taxon>
        <taxon>Limisphaerales</taxon>
        <taxon>Limisphaeraceae</taxon>
        <taxon>Limisphaera</taxon>
    </lineage>
</organism>
<keyword evidence="5" id="KW-1185">Reference proteome</keyword>